<name>H8KPD8_SOLCM</name>
<dbReference type="Proteomes" id="UP000007590">
    <property type="component" value="Chromosome"/>
</dbReference>
<dbReference type="EMBL" id="CP003349">
    <property type="protein sequence ID" value="AFD05836.1"/>
    <property type="molecule type" value="Genomic_DNA"/>
</dbReference>
<dbReference type="HOGENOM" id="CLU_3239717_0_0_10"/>
<sequence length="43" mass="4879">MIAKGYYAGEMPVSKIVTNKKNVRNMDVKKGYYAIANNIDKLQ</sequence>
<dbReference type="RefSeq" id="WP_014679064.1">
    <property type="nucleotide sequence ID" value="NC_017770.1"/>
</dbReference>
<dbReference type="STRING" id="929556.Solca_0711"/>
<gene>
    <name evidence="1" type="ordered locus">Solca_0711</name>
</gene>
<evidence type="ECO:0000313" key="2">
    <source>
        <dbReference type="Proteomes" id="UP000007590"/>
    </source>
</evidence>
<dbReference type="AlphaFoldDB" id="H8KPD8"/>
<accession>H8KPD8</accession>
<proteinExistence type="predicted"/>
<dbReference type="KEGG" id="scn:Solca_0711"/>
<evidence type="ECO:0000313" key="1">
    <source>
        <dbReference type="EMBL" id="AFD05836.1"/>
    </source>
</evidence>
<keyword evidence="2" id="KW-1185">Reference proteome</keyword>
<organism evidence="1 2">
    <name type="scientific">Solitalea canadensis (strain ATCC 29591 / DSM 3403 / JCM 21819 / LMG 8368 / NBRC 15130 / NCIMB 12057 / USAM 9D)</name>
    <name type="common">Flexibacter canadensis</name>
    <dbReference type="NCBI Taxonomy" id="929556"/>
    <lineage>
        <taxon>Bacteria</taxon>
        <taxon>Pseudomonadati</taxon>
        <taxon>Bacteroidota</taxon>
        <taxon>Sphingobacteriia</taxon>
        <taxon>Sphingobacteriales</taxon>
        <taxon>Sphingobacteriaceae</taxon>
        <taxon>Solitalea</taxon>
    </lineage>
</organism>
<reference evidence="1" key="1">
    <citation type="submission" date="2012-02" db="EMBL/GenBank/DDBJ databases">
        <title>The complete genome of Solitalea canadensis DSM 3403.</title>
        <authorList>
            <consortium name="US DOE Joint Genome Institute (JGI-PGF)"/>
            <person name="Lucas S."/>
            <person name="Copeland A."/>
            <person name="Lapidus A."/>
            <person name="Glavina del Rio T."/>
            <person name="Dalin E."/>
            <person name="Tice H."/>
            <person name="Bruce D."/>
            <person name="Goodwin L."/>
            <person name="Pitluck S."/>
            <person name="Peters L."/>
            <person name="Ovchinnikova G."/>
            <person name="Lu M."/>
            <person name="Kyrpides N."/>
            <person name="Mavromatis K."/>
            <person name="Ivanova N."/>
            <person name="Brettin T."/>
            <person name="Detter J.C."/>
            <person name="Han C."/>
            <person name="Larimer F."/>
            <person name="Land M."/>
            <person name="Hauser L."/>
            <person name="Markowitz V."/>
            <person name="Cheng J.-F."/>
            <person name="Hugenholtz P."/>
            <person name="Woyke T."/>
            <person name="Wu D."/>
            <person name="Spring S."/>
            <person name="Schroeder M."/>
            <person name="Kopitz M."/>
            <person name="Brambilla E."/>
            <person name="Klenk H.-P."/>
            <person name="Eisen J.A."/>
        </authorList>
    </citation>
    <scope>NUCLEOTIDE SEQUENCE</scope>
    <source>
        <strain evidence="1">DSM 3403</strain>
    </source>
</reference>
<protein>
    <submittedName>
        <fullName evidence="1">Uncharacterized protein</fullName>
    </submittedName>
</protein>